<dbReference type="AlphaFoldDB" id="F4P7C0"/>
<sequence>MECDSKFDVIIVGTGLSECILAGALAKAGQKVLHLDTAEYYGAEYAAFNFAEFIEKQVDFSWIHQPSPIHPENDSEKSKASTNAQFAQDESAPISNSITFEQKIKTLNQLISKSPNIKLQLEKLLHLKEISTVQWDTLEPNVLDQVALLVDAFQSSRNFSLEIIPLLLYCRGPLVNLLVSSHAGPFLEFKMLEDIYLEWDGVLEKVPGSKEDVFASKTTDLVGKRYLMKFLSMVLDYKENESVWKDYQNKPFLEFLASQKLNEKMSAVIIHAIALVGNVNKSKTMTTLEGLQLTHTHLSSLGRYGKSAFLMGIYGSGSELCQAFSRYSAVYGSTYILGFELERFDIQQDMITVTGQGKTFEAKKLVAGAKYIDLIFEKSVTETTQLLRSTIISKAPIIGYDSLALAVLPPQFEVRSEGIFALQSNSTIKTCPDGFYTITLISDGVATTMKDHQEALATLTRHYNESHPDGLTALHVFHHTNHTKVKAQDGWVHDRVAVCQSPAPGIYAEHHVHEAQTLFEQLCPGGEFYPEQIVTDMGGDE</sequence>
<dbReference type="Pfam" id="PF00996">
    <property type="entry name" value="GDI"/>
    <property type="match status" value="2"/>
</dbReference>
<dbReference type="GO" id="GO:0005829">
    <property type="term" value="C:cytosol"/>
    <property type="evidence" value="ECO:0000318"/>
    <property type="project" value="GO_Central"/>
</dbReference>
<dbReference type="Gene3D" id="1.10.405.10">
    <property type="entry name" value="Guanine Nucleotide Dissociation Inhibitor, domain 1"/>
    <property type="match status" value="1"/>
</dbReference>
<dbReference type="GO" id="GO:0005968">
    <property type="term" value="C:Rab-protein geranylgeranyltransferase complex"/>
    <property type="evidence" value="ECO:0000318"/>
    <property type="project" value="GO_Central"/>
</dbReference>
<dbReference type="PRINTS" id="PR00891">
    <property type="entry name" value="RABGDIREP"/>
</dbReference>
<comment type="similarity">
    <text evidence="1">Belongs to the Rab GDI family.</text>
</comment>
<reference evidence="3 4" key="1">
    <citation type="submission" date="2009-12" db="EMBL/GenBank/DDBJ databases">
        <title>The draft genome of Batrachochytrium dendrobatidis.</title>
        <authorList>
            <consortium name="US DOE Joint Genome Institute (JGI-PGF)"/>
            <person name="Kuo A."/>
            <person name="Salamov A."/>
            <person name="Schmutz J."/>
            <person name="Lucas S."/>
            <person name="Pitluck S."/>
            <person name="Rosenblum E."/>
            <person name="Stajich J."/>
            <person name="Eisen M."/>
            <person name="Grigoriev I.V."/>
        </authorList>
    </citation>
    <scope>NUCLEOTIDE SEQUENCE [LARGE SCALE GENOMIC DNA]</scope>
    <source>
        <strain evidence="4">JAM81 / FGSC 10211</strain>
    </source>
</reference>
<dbReference type="STRING" id="684364.F4P7C0"/>
<dbReference type="OrthoDB" id="9446342at2759"/>
<evidence type="ECO:0008006" key="5">
    <source>
        <dbReference type="Google" id="ProtNLM"/>
    </source>
</evidence>
<dbReference type="FunFam" id="1.10.405.10:FF:000003">
    <property type="entry name" value="Rab proteins geranylgeranyltransferase component A"/>
    <property type="match status" value="1"/>
</dbReference>
<evidence type="ECO:0000313" key="4">
    <source>
        <dbReference type="Proteomes" id="UP000007241"/>
    </source>
</evidence>
<dbReference type="Gene3D" id="3.50.50.60">
    <property type="entry name" value="FAD/NAD(P)-binding domain"/>
    <property type="match status" value="1"/>
</dbReference>
<dbReference type="PANTHER" id="PTHR11787">
    <property type="entry name" value="RAB GDP-DISSOCIATION INHIBITOR"/>
    <property type="match status" value="1"/>
</dbReference>
<dbReference type="GeneID" id="18240807"/>
<dbReference type="PANTHER" id="PTHR11787:SF4">
    <property type="entry name" value="CHM, RAB ESCORT PROTEIN 1"/>
    <property type="match status" value="1"/>
</dbReference>
<dbReference type="GO" id="GO:0007264">
    <property type="term" value="P:small GTPase-mediated signal transduction"/>
    <property type="evidence" value="ECO:0007669"/>
    <property type="project" value="InterPro"/>
</dbReference>
<keyword evidence="4" id="KW-1185">Reference proteome</keyword>
<dbReference type="InterPro" id="IPR018203">
    <property type="entry name" value="GDP_dissociation_inhibitor"/>
</dbReference>
<gene>
    <name evidence="3" type="ORF">BATDEDRAFT_35555</name>
</gene>
<dbReference type="EMBL" id="GL882887">
    <property type="protein sequence ID" value="EGF78885.1"/>
    <property type="molecule type" value="Genomic_DNA"/>
</dbReference>
<dbReference type="InterPro" id="IPR036188">
    <property type="entry name" value="FAD/NAD-bd_sf"/>
</dbReference>
<name>F4P7C0_BATDJ</name>
<dbReference type="RefSeq" id="XP_006680415.1">
    <property type="nucleotide sequence ID" value="XM_006680352.1"/>
</dbReference>
<dbReference type="GO" id="GO:0005092">
    <property type="term" value="F:GDP-dissociation inhibitor activity"/>
    <property type="evidence" value="ECO:0007669"/>
    <property type="project" value="InterPro"/>
</dbReference>
<dbReference type="Proteomes" id="UP000007241">
    <property type="component" value="Unassembled WGS sequence"/>
</dbReference>
<proteinExistence type="inferred from homology"/>
<dbReference type="OMA" id="EHYVLHA"/>
<protein>
    <recommendedName>
        <fullName evidence="5">Rab proteins geranylgeranyltransferase component</fullName>
    </recommendedName>
</protein>
<evidence type="ECO:0000256" key="2">
    <source>
        <dbReference type="SAM" id="MobiDB-lite"/>
    </source>
</evidence>
<dbReference type="GO" id="GO:0005634">
    <property type="term" value="C:nucleus"/>
    <property type="evidence" value="ECO:0000318"/>
    <property type="project" value="GO_Central"/>
</dbReference>
<evidence type="ECO:0000256" key="1">
    <source>
        <dbReference type="ARBA" id="ARBA00005593"/>
    </source>
</evidence>
<evidence type="ECO:0000313" key="3">
    <source>
        <dbReference type="EMBL" id="EGF78885.1"/>
    </source>
</evidence>
<dbReference type="Gene3D" id="3.30.519.10">
    <property type="entry name" value="Guanine Nucleotide Dissociation Inhibitor, domain 2"/>
    <property type="match status" value="1"/>
</dbReference>
<accession>F4P7C0</accession>
<feature type="region of interest" description="Disordered" evidence="2">
    <location>
        <begin position="69"/>
        <end position="90"/>
    </location>
</feature>
<dbReference type="HOGENOM" id="CLU_021695_0_0_1"/>
<feature type="compositionally biased region" description="Polar residues" evidence="2">
    <location>
        <begin position="80"/>
        <end position="90"/>
    </location>
</feature>
<dbReference type="InParanoid" id="F4P7C0"/>
<organism evidence="3 4">
    <name type="scientific">Batrachochytrium dendrobatidis (strain JAM81 / FGSC 10211)</name>
    <name type="common">Frog chytrid fungus</name>
    <dbReference type="NCBI Taxonomy" id="684364"/>
    <lineage>
        <taxon>Eukaryota</taxon>
        <taxon>Fungi</taxon>
        <taxon>Fungi incertae sedis</taxon>
        <taxon>Chytridiomycota</taxon>
        <taxon>Chytridiomycota incertae sedis</taxon>
        <taxon>Chytridiomycetes</taxon>
        <taxon>Rhizophydiales</taxon>
        <taxon>Rhizophydiales incertae sedis</taxon>
        <taxon>Batrachochytrium</taxon>
    </lineage>
</organism>
<dbReference type="SUPFAM" id="SSF51905">
    <property type="entry name" value="FAD/NAD(P)-binding domain"/>
    <property type="match status" value="1"/>
</dbReference>
<dbReference type="GO" id="GO:0016192">
    <property type="term" value="P:vesicle-mediated transport"/>
    <property type="evidence" value="ECO:0000318"/>
    <property type="project" value="GO_Central"/>
</dbReference>